<evidence type="ECO:0000313" key="4">
    <source>
        <dbReference type="Proteomes" id="UP000283426"/>
    </source>
</evidence>
<proteinExistence type="predicted"/>
<dbReference type="RefSeq" id="WP_005938462.1">
    <property type="nucleotide sequence ID" value="NZ_QRYW01000012.1"/>
</dbReference>
<protein>
    <submittedName>
        <fullName evidence="3">Mobilization protein</fullName>
    </submittedName>
</protein>
<evidence type="ECO:0000313" key="3">
    <source>
        <dbReference type="EMBL" id="RGV27612.1"/>
    </source>
</evidence>
<dbReference type="Proteomes" id="UP000283426">
    <property type="component" value="Unassembled WGS sequence"/>
</dbReference>
<dbReference type="InterPro" id="IPR005094">
    <property type="entry name" value="Endonuclease_MobA/VirD2"/>
</dbReference>
<feature type="compositionally biased region" description="Basic and acidic residues" evidence="1">
    <location>
        <begin position="498"/>
        <end position="531"/>
    </location>
</feature>
<dbReference type="Pfam" id="PF03432">
    <property type="entry name" value="Relaxase"/>
    <property type="match status" value="1"/>
</dbReference>
<dbReference type="GeneID" id="60062766"/>
<feature type="compositionally biased region" description="Basic residues" evidence="1">
    <location>
        <begin position="460"/>
        <end position="480"/>
    </location>
</feature>
<sequence>MIATILPGSADFHAVGYNEHKVFKGVATLLEMRNFGGLDASEHPTAKQLVQFLQLYSSQNSRIQKPQFHVAISCKGHEMTEQQLLDFAHQYLQEMGYAESGQPWLIYAHHDTDNTHLHIVTSRVAPDGRKIQHDHERRRSQVVIDKILGTDRTQKTEKDIEAAKQYSFSSFAQFKAVMGTMGYEVFQKDGNVFVKQGGRIQKKLPLTEIEVLYKKGYQDKARNRQLRACLKKYRDVCANKEELQKEMKKNFGVDVVFFGKKDKPYGYMLIDHANKTVIHGARVLAVEELLDFATPEQRFDRIEAYIGQLLQLNPKITQGEIFQKLKKQHAYIKKGVIFYDGQSRPLPEEMAAAINRNNRISFIEKFRPQNEAEVELLCKAFKVDRPDMVSISTERPPKYADSVSRLHEIFSDSEVKSPRSAMYQEGFIIRQVDDTYYAINFKEHILINLNEEGFDVERVKKKSKKPKRQGVPFKKSKKKTLNPVKSLQRKSHQGLGKLRKEGVGSHSANREWEVGKKTNYDEVDNGHSMKW</sequence>
<dbReference type="AlphaFoldDB" id="A0A412WKB0"/>
<accession>A0A412WKB0</accession>
<reference evidence="3 4" key="1">
    <citation type="submission" date="2018-08" db="EMBL/GenBank/DDBJ databases">
        <title>A genome reference for cultivated species of the human gut microbiota.</title>
        <authorList>
            <person name="Zou Y."/>
            <person name="Xue W."/>
            <person name="Luo G."/>
        </authorList>
    </citation>
    <scope>NUCLEOTIDE SEQUENCE [LARGE SCALE GENOMIC DNA]</scope>
    <source>
        <strain evidence="3 4">AF14-6AC</strain>
    </source>
</reference>
<gene>
    <name evidence="3" type="ORF">DWW24_07090</name>
</gene>
<feature type="domain" description="MobA/VirD2-like nuclease" evidence="2">
    <location>
        <begin position="45"/>
        <end position="147"/>
    </location>
</feature>
<name>A0A412WKB0_9BACT</name>
<organism evidence="3 4">
    <name type="scientific">Odoribacter splanchnicus</name>
    <dbReference type="NCBI Taxonomy" id="28118"/>
    <lineage>
        <taxon>Bacteria</taxon>
        <taxon>Pseudomonadati</taxon>
        <taxon>Bacteroidota</taxon>
        <taxon>Bacteroidia</taxon>
        <taxon>Bacteroidales</taxon>
        <taxon>Odoribacteraceae</taxon>
        <taxon>Odoribacter</taxon>
    </lineage>
</organism>
<evidence type="ECO:0000256" key="1">
    <source>
        <dbReference type="SAM" id="MobiDB-lite"/>
    </source>
</evidence>
<comment type="caution">
    <text evidence="3">The sequence shown here is derived from an EMBL/GenBank/DDBJ whole genome shotgun (WGS) entry which is preliminary data.</text>
</comment>
<dbReference type="EMBL" id="QRYW01000012">
    <property type="protein sequence ID" value="RGV27612.1"/>
    <property type="molecule type" value="Genomic_DNA"/>
</dbReference>
<feature type="region of interest" description="Disordered" evidence="1">
    <location>
        <begin position="460"/>
        <end position="531"/>
    </location>
</feature>
<evidence type="ECO:0000259" key="2">
    <source>
        <dbReference type="Pfam" id="PF03432"/>
    </source>
</evidence>